<accession>A0ABX2MSQ5</accession>
<keyword evidence="1" id="KW-0238">DNA-binding</keyword>
<organism evidence="3 4">
    <name type="scientific">Paenibacillus taichungensis</name>
    <dbReference type="NCBI Taxonomy" id="484184"/>
    <lineage>
        <taxon>Bacteria</taxon>
        <taxon>Bacillati</taxon>
        <taxon>Bacillota</taxon>
        <taxon>Bacilli</taxon>
        <taxon>Bacillales</taxon>
        <taxon>Paenibacillaceae</taxon>
        <taxon>Paenibacillus</taxon>
    </lineage>
</organism>
<protein>
    <submittedName>
        <fullName evidence="3">Helix-turn-helix transcriptional regulator</fullName>
    </submittedName>
</protein>
<evidence type="ECO:0000313" key="4">
    <source>
        <dbReference type="Proteomes" id="UP000577724"/>
    </source>
</evidence>
<dbReference type="PANTHER" id="PTHR46797:SF24">
    <property type="entry name" value="DNA-BINDING PHAGE PROTEIN"/>
    <property type="match status" value="1"/>
</dbReference>
<proteinExistence type="predicted"/>
<evidence type="ECO:0000259" key="2">
    <source>
        <dbReference type="PROSITE" id="PS50943"/>
    </source>
</evidence>
<evidence type="ECO:0000256" key="1">
    <source>
        <dbReference type="ARBA" id="ARBA00023125"/>
    </source>
</evidence>
<dbReference type="EMBL" id="JABMCC010000118">
    <property type="protein sequence ID" value="NUU57070.1"/>
    <property type="molecule type" value="Genomic_DNA"/>
</dbReference>
<dbReference type="InterPro" id="IPR050807">
    <property type="entry name" value="TransReg_Diox_bact_type"/>
</dbReference>
<dbReference type="InterPro" id="IPR001387">
    <property type="entry name" value="Cro/C1-type_HTH"/>
</dbReference>
<dbReference type="Pfam" id="PF01381">
    <property type="entry name" value="HTH_3"/>
    <property type="match status" value="1"/>
</dbReference>
<dbReference type="InterPro" id="IPR010982">
    <property type="entry name" value="Lambda_DNA-bd_dom_sf"/>
</dbReference>
<dbReference type="PROSITE" id="PS50943">
    <property type="entry name" value="HTH_CROC1"/>
    <property type="match status" value="1"/>
</dbReference>
<reference evidence="3 4" key="1">
    <citation type="submission" date="2020-05" db="EMBL/GenBank/DDBJ databases">
        <title>Genome Sequencing of Type Strains.</title>
        <authorList>
            <person name="Lemaire J.F."/>
            <person name="Inderbitzin P."/>
            <person name="Gregorio O.A."/>
            <person name="Collins S.B."/>
            <person name="Wespe N."/>
            <person name="Knight-Connoni V."/>
        </authorList>
    </citation>
    <scope>NUCLEOTIDE SEQUENCE [LARGE SCALE GENOMIC DNA]</scope>
    <source>
        <strain evidence="3 4">DSM 19942</strain>
    </source>
</reference>
<dbReference type="CDD" id="cd00093">
    <property type="entry name" value="HTH_XRE"/>
    <property type="match status" value="1"/>
</dbReference>
<dbReference type="SUPFAM" id="SSF47413">
    <property type="entry name" value="lambda repressor-like DNA-binding domains"/>
    <property type="match status" value="1"/>
</dbReference>
<feature type="domain" description="HTH cro/C1-type" evidence="2">
    <location>
        <begin position="14"/>
        <end position="69"/>
    </location>
</feature>
<dbReference type="Proteomes" id="UP000577724">
    <property type="component" value="Unassembled WGS sequence"/>
</dbReference>
<dbReference type="Gene3D" id="1.10.260.40">
    <property type="entry name" value="lambda repressor-like DNA-binding domains"/>
    <property type="match status" value="1"/>
</dbReference>
<name>A0ABX2MSQ5_9BACL</name>
<keyword evidence="4" id="KW-1185">Reference proteome</keyword>
<gene>
    <name evidence="3" type="ORF">HP548_23600</name>
</gene>
<evidence type="ECO:0000313" key="3">
    <source>
        <dbReference type="EMBL" id="NUU57070.1"/>
    </source>
</evidence>
<sequence length="120" mass="13725">MSLSEFSIAVGNRIRALRKQRGWTQEQLAEKANLHYSYLSSLERGGRNMSLESLGKIVEAFEINPMQILNFADTLVLDEESNKQETLKAISNQLELCNEAEVNMVYRVLNDIIQTFKKNS</sequence>
<dbReference type="SMART" id="SM00530">
    <property type="entry name" value="HTH_XRE"/>
    <property type="match status" value="1"/>
</dbReference>
<comment type="caution">
    <text evidence="3">The sequence shown here is derived from an EMBL/GenBank/DDBJ whole genome shotgun (WGS) entry which is preliminary data.</text>
</comment>
<dbReference type="PANTHER" id="PTHR46797">
    <property type="entry name" value="HTH-TYPE TRANSCRIPTIONAL REGULATOR"/>
    <property type="match status" value="1"/>
</dbReference>